<feature type="transmembrane region" description="Helical" evidence="6">
    <location>
        <begin position="223"/>
        <end position="243"/>
    </location>
</feature>
<feature type="transmembrane region" description="Helical" evidence="6">
    <location>
        <begin position="149"/>
        <end position="174"/>
    </location>
</feature>
<feature type="transmembrane region" description="Helical" evidence="6">
    <location>
        <begin position="381"/>
        <end position="399"/>
    </location>
</feature>
<protein>
    <recommendedName>
        <fullName evidence="9">Multidrug/Oligosaccharidyl-lipid/Polysaccharide (MOP) Flippase Superfamily</fullName>
    </recommendedName>
</protein>
<keyword evidence="3 6" id="KW-0812">Transmembrane</keyword>
<dbReference type="NCBIfam" id="TIGR00797">
    <property type="entry name" value="matE"/>
    <property type="match status" value="1"/>
</dbReference>
<dbReference type="GO" id="GO:0016020">
    <property type="term" value="C:membrane"/>
    <property type="evidence" value="ECO:0007669"/>
    <property type="project" value="UniProtKB-SubCell"/>
</dbReference>
<dbReference type="Pfam" id="PF01554">
    <property type="entry name" value="MatE"/>
    <property type="match status" value="2"/>
</dbReference>
<dbReference type="CDD" id="cd13132">
    <property type="entry name" value="MATE_eukaryotic"/>
    <property type="match status" value="1"/>
</dbReference>
<feature type="transmembrane region" description="Helical" evidence="6">
    <location>
        <begin position="116"/>
        <end position="137"/>
    </location>
</feature>
<reference evidence="7" key="1">
    <citation type="submission" date="2021-12" db="EMBL/GenBank/DDBJ databases">
        <title>Prjna785345.</title>
        <authorList>
            <person name="Rujirawat T."/>
            <person name="Krajaejun T."/>
        </authorList>
    </citation>
    <scope>NUCLEOTIDE SEQUENCE</scope>
    <source>
        <strain evidence="7">Pi057C3</strain>
    </source>
</reference>
<evidence type="ECO:0000313" key="7">
    <source>
        <dbReference type="EMBL" id="KAJ0398093.1"/>
    </source>
</evidence>
<dbReference type="PANTHER" id="PTHR11206">
    <property type="entry name" value="MULTIDRUG RESISTANCE PROTEIN"/>
    <property type="match status" value="1"/>
</dbReference>
<feature type="transmembrane region" description="Helical" evidence="6">
    <location>
        <begin position="71"/>
        <end position="96"/>
    </location>
</feature>
<comment type="similarity">
    <text evidence="2">Belongs to the multi antimicrobial extrusion (MATE) (TC 2.A.66.1) family.</text>
</comment>
<comment type="caution">
    <text evidence="7">The sequence shown here is derived from an EMBL/GenBank/DDBJ whole genome shotgun (WGS) entry which is preliminary data.</text>
</comment>
<feature type="transmembrane region" description="Helical" evidence="6">
    <location>
        <begin position="249"/>
        <end position="273"/>
    </location>
</feature>
<dbReference type="InterPro" id="IPR045069">
    <property type="entry name" value="MATE_euk"/>
</dbReference>
<evidence type="ECO:0000256" key="3">
    <source>
        <dbReference type="ARBA" id="ARBA00022692"/>
    </source>
</evidence>
<evidence type="ECO:0000256" key="5">
    <source>
        <dbReference type="ARBA" id="ARBA00023136"/>
    </source>
</evidence>
<dbReference type="Proteomes" id="UP001209570">
    <property type="component" value="Unassembled WGS sequence"/>
</dbReference>
<dbReference type="GO" id="GO:0015297">
    <property type="term" value="F:antiporter activity"/>
    <property type="evidence" value="ECO:0007669"/>
    <property type="project" value="InterPro"/>
</dbReference>
<feature type="transmembrane region" description="Helical" evidence="6">
    <location>
        <begin position="299"/>
        <end position="318"/>
    </location>
</feature>
<dbReference type="GO" id="GO:0042910">
    <property type="term" value="F:xenobiotic transmembrane transporter activity"/>
    <property type="evidence" value="ECO:0007669"/>
    <property type="project" value="InterPro"/>
</dbReference>
<gene>
    <name evidence="7" type="ORF">P43SY_001183</name>
</gene>
<dbReference type="InterPro" id="IPR002528">
    <property type="entry name" value="MATE_fam"/>
</dbReference>
<name>A0AAD5LHB1_PYTIN</name>
<evidence type="ECO:0000256" key="4">
    <source>
        <dbReference type="ARBA" id="ARBA00022989"/>
    </source>
</evidence>
<evidence type="ECO:0000256" key="1">
    <source>
        <dbReference type="ARBA" id="ARBA00004141"/>
    </source>
</evidence>
<sequence length="518" mass="55573">MAIASAHQLLEPEPPAAPSVIRHASPTERSPLLQLSTTKATDSVAITVKPSVDDLSADDDDASVAAELRDLLALAYPVVLTTALEFMPGFTSTILAGHLDSPLTKEYVDAATLSTMFLNISGYSIGFGFATALDTLASQAFGAQRATKIGVYLQSGLLVTAACLLPIVVVNYAYSAPFLLAMDQDPVVAELAQQFSRYSLVGLPFVLVYELQRQVLQAQGIMAPLVVIAVASNLVHIVSGYWLAYCTPLGFVGIAISRSLSNVTLPLFLALYFRFVRPDHLSQWWAGWDLAAATRHVGLFLRLGVPGLLMMVMEWWAFEILSLLSGVLPDRVVAVSAHAVQANVASLGYMTVLGFSVAANIRVGHHLGANQPRRARLVSRLAIKLVAGIGMSFALALLLGRHAIPWLFVGDALTVDRASHVLLVWACFEPVEALNCLMQGIFQGAGRQDTAARTNAVAYYAVGMPLAYALGLRAGWGVEGLWLGFGLGMSVSLLTLLSSFGRWHWRALADAAQERTAE</sequence>
<dbReference type="EMBL" id="JAKCXM010000228">
    <property type="protein sequence ID" value="KAJ0398093.1"/>
    <property type="molecule type" value="Genomic_DNA"/>
</dbReference>
<feature type="transmembrane region" description="Helical" evidence="6">
    <location>
        <begin position="338"/>
        <end position="361"/>
    </location>
</feature>
<feature type="transmembrane region" description="Helical" evidence="6">
    <location>
        <begin position="419"/>
        <end position="437"/>
    </location>
</feature>
<keyword evidence="4 6" id="KW-1133">Transmembrane helix</keyword>
<keyword evidence="8" id="KW-1185">Reference proteome</keyword>
<feature type="transmembrane region" description="Helical" evidence="6">
    <location>
        <begin position="457"/>
        <end position="476"/>
    </location>
</feature>
<dbReference type="GO" id="GO:1990961">
    <property type="term" value="P:xenobiotic detoxification by transmembrane export across the plasma membrane"/>
    <property type="evidence" value="ECO:0007669"/>
    <property type="project" value="InterPro"/>
</dbReference>
<proteinExistence type="inferred from homology"/>
<evidence type="ECO:0000256" key="6">
    <source>
        <dbReference type="SAM" id="Phobius"/>
    </source>
</evidence>
<organism evidence="7 8">
    <name type="scientific">Pythium insidiosum</name>
    <name type="common">Pythiosis disease agent</name>
    <dbReference type="NCBI Taxonomy" id="114742"/>
    <lineage>
        <taxon>Eukaryota</taxon>
        <taxon>Sar</taxon>
        <taxon>Stramenopiles</taxon>
        <taxon>Oomycota</taxon>
        <taxon>Peronosporomycetes</taxon>
        <taxon>Pythiales</taxon>
        <taxon>Pythiaceae</taxon>
        <taxon>Pythium</taxon>
    </lineage>
</organism>
<evidence type="ECO:0008006" key="9">
    <source>
        <dbReference type="Google" id="ProtNLM"/>
    </source>
</evidence>
<keyword evidence="5 6" id="KW-0472">Membrane</keyword>
<feature type="transmembrane region" description="Helical" evidence="6">
    <location>
        <begin position="482"/>
        <end position="500"/>
    </location>
</feature>
<comment type="subcellular location">
    <subcellularLocation>
        <location evidence="1">Membrane</location>
        <topology evidence="1">Multi-pass membrane protein</topology>
    </subcellularLocation>
</comment>
<dbReference type="AlphaFoldDB" id="A0AAD5LHB1"/>
<evidence type="ECO:0000313" key="8">
    <source>
        <dbReference type="Proteomes" id="UP001209570"/>
    </source>
</evidence>
<accession>A0AAD5LHB1</accession>
<feature type="transmembrane region" description="Helical" evidence="6">
    <location>
        <begin position="194"/>
        <end position="211"/>
    </location>
</feature>
<evidence type="ECO:0000256" key="2">
    <source>
        <dbReference type="ARBA" id="ARBA00010199"/>
    </source>
</evidence>